<dbReference type="Pfam" id="PF01578">
    <property type="entry name" value="Cytochrom_C_asm"/>
    <property type="match status" value="1"/>
</dbReference>
<feature type="transmembrane region" description="Helical" evidence="7">
    <location>
        <begin position="1033"/>
        <end position="1051"/>
    </location>
</feature>
<evidence type="ECO:0000313" key="11">
    <source>
        <dbReference type="Proteomes" id="UP001272242"/>
    </source>
</evidence>
<dbReference type="InterPro" id="IPR045062">
    <property type="entry name" value="Cyt_c_biogenesis_CcsA/CcmC"/>
</dbReference>
<feature type="transmembrane region" description="Helical" evidence="7">
    <location>
        <begin position="1106"/>
        <end position="1130"/>
    </location>
</feature>
<keyword evidence="11" id="KW-1185">Reference proteome</keyword>
<sequence length="1428" mass="154628">MSTTLPHTPGEHGEPPAPAPRGARRPDRYSIDYYTLKGLKALSSLQLTVGLLAVGVLLVFFGTLAQIDFGIWTVVDKYFWSWTVDVPFELFRKFLNVFWEEAFPKTGAEWKGSFPFPAGKAVGLAMLVNLLAAHALRFRLTWKRTGVFLIHGGLILLFVGEFVTREFAVEQQMRIEEGSSTDFAIDTRNVELAFVDPTSPAFDRVAAVSQQRLKAAASGARISHPDLPADVEVLQFMKNSDLLDTPKVAPGELTDSVFLDAPKGRAHEAGPAAYVRLHMKAGAEAKGKGPLPALGTFAVAPQVKEQRFGVGTATGRVALADDGLVVVDESHPGFDRTMKVSLDRLADAAPGSRISHPDVAVTVEVLKFMPRAERVDVARVTKAQTGGLAGDLVVIPASEESGVAMKQRGDATAAYVRLYKKGTDEVIGTYAVALFTALQNQAVTIDGTPYLLSLRNAHYPKPYSVKLLKFSFDRYEGTDKPKNFSSDVEVNEPGNSEPVRKTRIAMNEPLRHAGETFYQADWDKDTEKATVLQVVKNPGHIDVFGLFHASIDYLACAVVGFGLVLHFGIFLTQFLARSRTRPAAAAAPVVAPGGRTVSGVLHWIVLGIAVLAVLAAVGRMTPRSLREPYNLDAFARIPVLEGGRVKPLESVARVYLRTVSHREVFVDDSDREQPAIKWYADVIAAGSFDDESPAWHHKVFRVENDQVRQDLNLPKREGLRYSLAEIRPGLPSLEEKAAAARRANKAGAGDLVGAKFIELDEHLTLVRGLNRLKALDSHGKDTLHHLAPAEGRAWGALGGLRDEAELNGLIAAQAALNKSPDRLYQLSREEARQVVLAFAGVDLNRAADEKRQMDALIFVVKALQQPATAIPPEARPRWNAATLAALPAAEASRIRDGIEAEYRARLANAPAAQGWERMISTYRAKDPTAFNAAVADYRATQLGGVPPADARRTGAEVAYNRFAPFLQCSAMYILAFVLAAVGFVMYAAERPRWAVALRKADTALLLVALLVHTAALLARMYIMERPGVFVTNLYSSAVFIGWGCVALCLVLERIFPIGVGNTVAAVLGLSTCIVAHNLGTQDTLEMMQAVLDTNFWLATHVTTVTLGYTATFVAGFLGAVYVVMMLATVVRDSYRSTGEPSVGSLLAFGTAVLGLVAVPVFFMWFAKTALEKFEVLPAVLLDFGFWVAAAVVGVYGALLLALRVMAVGVDAHGRPFQGRVPEPAQPVVALALTPESGKIMGQMIYGVVAFATLLSFIGTVLGGIWADQSWGRFWGWDPKENGAVLIVLWNALILHARWCGLVKDRGVAVLSVFGNVITAWSWFGTNQLGIGLHAYGFDSRLADGCFNFWLLQFVILVVGGAIPRHFWESGFRRSNPAPEAAVPVTPVAPPAVGPPAAPSLAVRTVPVNGSPNGNGHSPRDKKKSGKRR</sequence>
<feature type="transmembrane region" description="Helical" evidence="7">
    <location>
        <begin position="1000"/>
        <end position="1021"/>
    </location>
</feature>
<evidence type="ECO:0000259" key="9">
    <source>
        <dbReference type="Pfam" id="PF05140"/>
    </source>
</evidence>
<feature type="region of interest" description="Disordered" evidence="6">
    <location>
        <begin position="1395"/>
        <end position="1428"/>
    </location>
</feature>
<evidence type="ECO:0000256" key="6">
    <source>
        <dbReference type="SAM" id="MobiDB-lite"/>
    </source>
</evidence>
<evidence type="ECO:0000256" key="2">
    <source>
        <dbReference type="ARBA" id="ARBA00022692"/>
    </source>
</evidence>
<evidence type="ECO:0000256" key="4">
    <source>
        <dbReference type="ARBA" id="ARBA00022989"/>
    </source>
</evidence>
<reference evidence="11" key="1">
    <citation type="journal article" date="2023" name="Mar. Drugs">
        <title>Gemmata algarum, a Novel Planctomycete Isolated from an Algal Mat, Displays Antimicrobial Activity.</title>
        <authorList>
            <person name="Kumar G."/>
            <person name="Kallscheuer N."/>
            <person name="Kashif M."/>
            <person name="Ahamad S."/>
            <person name="Jagadeeshwari U."/>
            <person name="Pannikurungottu S."/>
            <person name="Haufschild T."/>
            <person name="Kabuu M."/>
            <person name="Sasikala C."/>
            <person name="Jogler C."/>
            <person name="Ramana C."/>
        </authorList>
    </citation>
    <scope>NUCLEOTIDE SEQUENCE [LARGE SCALE GENOMIC DNA]</scope>
    <source>
        <strain evidence="11">JC673</strain>
    </source>
</reference>
<evidence type="ECO:0000313" key="10">
    <source>
        <dbReference type="EMBL" id="MDY3562321.1"/>
    </source>
</evidence>
<keyword evidence="3" id="KW-0201">Cytochrome c-type biogenesis</keyword>
<evidence type="ECO:0000256" key="5">
    <source>
        <dbReference type="ARBA" id="ARBA00023136"/>
    </source>
</evidence>
<feature type="transmembrane region" description="Helical" evidence="7">
    <location>
        <begin position="597"/>
        <end position="618"/>
    </location>
</feature>
<evidence type="ECO:0000256" key="3">
    <source>
        <dbReference type="ARBA" id="ARBA00022748"/>
    </source>
</evidence>
<feature type="transmembrane region" description="Helical" evidence="7">
    <location>
        <begin position="1185"/>
        <end position="1209"/>
    </location>
</feature>
<feature type="transmembrane region" description="Helical" evidence="7">
    <location>
        <begin position="1142"/>
        <end position="1165"/>
    </location>
</feature>
<dbReference type="InterPro" id="IPR007816">
    <property type="entry name" value="ResB-like_domain"/>
</dbReference>
<gene>
    <name evidence="10" type="ORF">R5W23_003786</name>
</gene>
<feature type="transmembrane region" description="Helical" evidence="7">
    <location>
        <begin position="1058"/>
        <end position="1078"/>
    </location>
</feature>
<dbReference type="RefSeq" id="WP_320688631.1">
    <property type="nucleotide sequence ID" value="NZ_JAXBLV010000211.1"/>
</dbReference>
<keyword evidence="2 7" id="KW-0812">Transmembrane</keyword>
<comment type="caution">
    <text evidence="10">The sequence shown here is derived from an EMBL/GenBank/DDBJ whole genome shotgun (WGS) entry which is preliminary data.</text>
</comment>
<feature type="transmembrane region" description="Helical" evidence="7">
    <location>
        <begin position="1244"/>
        <end position="1266"/>
    </location>
</feature>
<protein>
    <submittedName>
        <fullName evidence="10">Cytochrome c biogenesis protein ResB</fullName>
    </submittedName>
</protein>
<keyword evidence="5 7" id="KW-0472">Membrane</keyword>
<feature type="compositionally biased region" description="Basic residues" evidence="6">
    <location>
        <begin position="1419"/>
        <end position="1428"/>
    </location>
</feature>
<feature type="transmembrane region" description="Helical" evidence="7">
    <location>
        <begin position="1346"/>
        <end position="1367"/>
    </location>
</feature>
<proteinExistence type="predicted"/>
<feature type="domain" description="ResB-like" evidence="9">
    <location>
        <begin position="460"/>
        <end position="534"/>
    </location>
</feature>
<feature type="region of interest" description="Disordered" evidence="6">
    <location>
        <begin position="1"/>
        <end position="26"/>
    </location>
</feature>
<evidence type="ECO:0000256" key="1">
    <source>
        <dbReference type="ARBA" id="ARBA00004141"/>
    </source>
</evidence>
<feature type="transmembrane region" description="Helical" evidence="7">
    <location>
        <begin position="1306"/>
        <end position="1323"/>
    </location>
</feature>
<dbReference type="PANTHER" id="PTHR30071:SF1">
    <property type="entry name" value="CYTOCHROME B_B6 PROTEIN-RELATED"/>
    <property type="match status" value="1"/>
</dbReference>
<feature type="transmembrane region" description="Helical" evidence="7">
    <location>
        <begin position="1281"/>
        <end position="1299"/>
    </location>
</feature>
<name>A0ABU5F4N2_9BACT</name>
<feature type="domain" description="Cytochrome c assembly protein" evidence="8">
    <location>
        <begin position="1031"/>
        <end position="1333"/>
    </location>
</feature>
<dbReference type="EMBL" id="JAXBLV010000211">
    <property type="protein sequence ID" value="MDY3562321.1"/>
    <property type="molecule type" value="Genomic_DNA"/>
</dbReference>
<organism evidence="10 11">
    <name type="scientific">Gemmata algarum</name>
    <dbReference type="NCBI Taxonomy" id="2975278"/>
    <lineage>
        <taxon>Bacteria</taxon>
        <taxon>Pseudomonadati</taxon>
        <taxon>Planctomycetota</taxon>
        <taxon>Planctomycetia</taxon>
        <taxon>Gemmatales</taxon>
        <taxon>Gemmataceae</taxon>
        <taxon>Gemmata</taxon>
    </lineage>
</organism>
<dbReference type="Pfam" id="PF05140">
    <property type="entry name" value="ResB"/>
    <property type="match status" value="1"/>
</dbReference>
<feature type="transmembrane region" description="Helical" evidence="7">
    <location>
        <begin position="970"/>
        <end position="988"/>
    </location>
</feature>
<evidence type="ECO:0000256" key="7">
    <source>
        <dbReference type="SAM" id="Phobius"/>
    </source>
</evidence>
<evidence type="ECO:0000259" key="8">
    <source>
        <dbReference type="Pfam" id="PF01578"/>
    </source>
</evidence>
<dbReference type="PANTHER" id="PTHR30071">
    <property type="entry name" value="HEME EXPORTER PROTEIN C"/>
    <property type="match status" value="1"/>
</dbReference>
<feature type="transmembrane region" description="Helical" evidence="7">
    <location>
        <begin position="145"/>
        <end position="164"/>
    </location>
</feature>
<keyword evidence="4 7" id="KW-1133">Transmembrane helix</keyword>
<accession>A0ABU5F4N2</accession>
<dbReference type="InterPro" id="IPR002541">
    <property type="entry name" value="Cyt_c_assembly"/>
</dbReference>
<dbReference type="Proteomes" id="UP001272242">
    <property type="component" value="Unassembled WGS sequence"/>
</dbReference>
<feature type="transmembrane region" description="Helical" evidence="7">
    <location>
        <begin position="47"/>
        <end position="72"/>
    </location>
</feature>
<comment type="subcellular location">
    <subcellularLocation>
        <location evidence="1">Membrane</location>
        <topology evidence="1">Multi-pass membrane protein</topology>
    </subcellularLocation>
</comment>
<feature type="transmembrane region" description="Helical" evidence="7">
    <location>
        <begin position="551"/>
        <end position="576"/>
    </location>
</feature>